<dbReference type="SUPFAM" id="SSF51735">
    <property type="entry name" value="NAD(P)-binding Rossmann-fold domains"/>
    <property type="match status" value="1"/>
</dbReference>
<reference evidence="2" key="1">
    <citation type="journal article" date="2019" name="Int. J. Syst. Evol. Microbiol.">
        <title>The Global Catalogue of Microorganisms (GCM) 10K type strain sequencing project: providing services to taxonomists for standard genome sequencing and annotation.</title>
        <authorList>
            <consortium name="The Broad Institute Genomics Platform"/>
            <consortium name="The Broad Institute Genome Sequencing Center for Infectious Disease"/>
            <person name="Wu L."/>
            <person name="Ma J."/>
        </authorList>
    </citation>
    <scope>NUCLEOTIDE SEQUENCE [LARGE SCALE GENOMIC DNA]</scope>
    <source>
        <strain evidence="2">JCM 17017</strain>
    </source>
</reference>
<dbReference type="Proteomes" id="UP001501624">
    <property type="component" value="Unassembled WGS sequence"/>
</dbReference>
<dbReference type="EMBL" id="BAABCM010000018">
    <property type="protein sequence ID" value="GAA3850057.1"/>
    <property type="molecule type" value="Genomic_DNA"/>
</dbReference>
<dbReference type="Gene3D" id="3.90.25.10">
    <property type="entry name" value="UDP-galactose 4-epimerase, domain 1"/>
    <property type="match status" value="1"/>
</dbReference>
<accession>A0ABP7JP16</accession>
<keyword evidence="2" id="KW-1185">Reference proteome</keyword>
<dbReference type="InterPro" id="IPR051604">
    <property type="entry name" value="Ergot_Alk_Oxidoreductase"/>
</dbReference>
<dbReference type="InterPro" id="IPR036291">
    <property type="entry name" value="NAD(P)-bd_dom_sf"/>
</dbReference>
<dbReference type="PANTHER" id="PTHR43162">
    <property type="match status" value="1"/>
</dbReference>
<proteinExistence type="predicted"/>
<protein>
    <submittedName>
        <fullName evidence="1">NAD(P)H-binding protein</fullName>
    </submittedName>
</protein>
<sequence>MRTSALSMVRPSAGRFPWGMTNFLVIGGTGKTGRRVADRLRARGEQVRIAARSTGFDWDERGTWEPALKDVTTAYVTYAPDAGFPDAAPKIGALARQAGEQGVRRLVLLTGRGEDGARRSEEAIQDAGPEWTVVRASFFAQNFSEDFLAESVVAGEFAFPAGEVSEPFIDADDIADVATKALTEDGHAGLVHEITGPRLLTFAEAAAEISAALGRAVRYVPVSAAEFAAGLVAAGVEPEFAGPLSELLAEVLDGRNESVTDGVQQVLGRPPRDFADFARTAHWG</sequence>
<evidence type="ECO:0000313" key="1">
    <source>
        <dbReference type="EMBL" id="GAA3850057.1"/>
    </source>
</evidence>
<dbReference type="PANTHER" id="PTHR43162:SF1">
    <property type="entry name" value="PRESTALK A DIFFERENTIATION PROTEIN A"/>
    <property type="match status" value="1"/>
</dbReference>
<organism evidence="1 2">
    <name type="scientific">Amycolatopsis tucumanensis</name>
    <dbReference type="NCBI Taxonomy" id="401106"/>
    <lineage>
        <taxon>Bacteria</taxon>
        <taxon>Bacillati</taxon>
        <taxon>Actinomycetota</taxon>
        <taxon>Actinomycetes</taxon>
        <taxon>Pseudonocardiales</taxon>
        <taxon>Pseudonocardiaceae</taxon>
        <taxon>Amycolatopsis</taxon>
    </lineage>
</organism>
<evidence type="ECO:0000313" key="2">
    <source>
        <dbReference type="Proteomes" id="UP001501624"/>
    </source>
</evidence>
<name>A0ABP7JP16_9PSEU</name>
<comment type="caution">
    <text evidence="1">The sequence shown here is derived from an EMBL/GenBank/DDBJ whole genome shotgun (WGS) entry which is preliminary data.</text>
</comment>
<gene>
    <name evidence="1" type="ORF">GCM10022380_80330</name>
</gene>
<dbReference type="Gene3D" id="3.40.50.720">
    <property type="entry name" value="NAD(P)-binding Rossmann-like Domain"/>
    <property type="match status" value="1"/>
</dbReference>